<keyword evidence="2" id="KW-1185">Reference proteome</keyword>
<feature type="signal peptide" evidence="1">
    <location>
        <begin position="1"/>
        <end position="21"/>
    </location>
</feature>
<organism evidence="2 3">
    <name type="scientific">Panagrellus redivivus</name>
    <name type="common">Microworm</name>
    <dbReference type="NCBI Taxonomy" id="6233"/>
    <lineage>
        <taxon>Eukaryota</taxon>
        <taxon>Metazoa</taxon>
        <taxon>Ecdysozoa</taxon>
        <taxon>Nematoda</taxon>
        <taxon>Chromadorea</taxon>
        <taxon>Rhabditida</taxon>
        <taxon>Tylenchina</taxon>
        <taxon>Panagrolaimomorpha</taxon>
        <taxon>Panagrolaimoidea</taxon>
        <taxon>Panagrolaimidae</taxon>
        <taxon>Panagrellus</taxon>
    </lineage>
</organism>
<name>A0A7E4V1K8_PANRE</name>
<reference evidence="3" key="2">
    <citation type="submission" date="2020-10" db="UniProtKB">
        <authorList>
            <consortium name="WormBaseParasite"/>
        </authorList>
    </citation>
    <scope>IDENTIFICATION</scope>
</reference>
<evidence type="ECO:0000313" key="2">
    <source>
        <dbReference type="Proteomes" id="UP000492821"/>
    </source>
</evidence>
<dbReference type="Proteomes" id="UP000492821">
    <property type="component" value="Unassembled WGS sequence"/>
</dbReference>
<proteinExistence type="predicted"/>
<sequence>MQNRSLFAGFILGFAVSIAFAKDHDSASLEKMSLGKLSGVMVEAYREFMLEADSESQRKVKLELVNGLPNYPELEDNLDLPVNQFCDLVRKTVIDNISQMPPSRQAADKKRLITLIKLIGG</sequence>
<keyword evidence="1" id="KW-0732">Signal</keyword>
<reference evidence="2" key="1">
    <citation type="journal article" date="2013" name="Genetics">
        <title>The draft genome and transcriptome of Panagrellus redivivus are shaped by the harsh demands of a free-living lifestyle.</title>
        <authorList>
            <person name="Srinivasan J."/>
            <person name="Dillman A.R."/>
            <person name="Macchietto M.G."/>
            <person name="Heikkinen L."/>
            <person name="Lakso M."/>
            <person name="Fracchia K.M."/>
            <person name="Antoshechkin I."/>
            <person name="Mortazavi A."/>
            <person name="Wong G."/>
            <person name="Sternberg P.W."/>
        </authorList>
    </citation>
    <scope>NUCLEOTIDE SEQUENCE [LARGE SCALE GENOMIC DNA]</scope>
    <source>
        <strain evidence="2">MT8872</strain>
    </source>
</reference>
<dbReference type="AlphaFoldDB" id="A0A7E4V1K8"/>
<dbReference type="WBParaSite" id="Pan_g15473.t1">
    <property type="protein sequence ID" value="Pan_g15473.t1"/>
    <property type="gene ID" value="Pan_g15473"/>
</dbReference>
<evidence type="ECO:0000313" key="3">
    <source>
        <dbReference type="WBParaSite" id="Pan_g15473.t1"/>
    </source>
</evidence>
<protein>
    <submittedName>
        <fullName evidence="3">Secreted protein</fullName>
    </submittedName>
</protein>
<accession>A0A7E4V1K8</accession>
<feature type="chain" id="PRO_5028920328" evidence="1">
    <location>
        <begin position="22"/>
        <end position="121"/>
    </location>
</feature>
<evidence type="ECO:0000256" key="1">
    <source>
        <dbReference type="SAM" id="SignalP"/>
    </source>
</evidence>